<dbReference type="InterPro" id="IPR008753">
    <property type="entry name" value="Peptidase_M13_N"/>
</dbReference>
<organism evidence="2 3">
    <name type="scientific">Cylicostephanus goldi</name>
    <name type="common">Nematode worm</name>
    <dbReference type="NCBI Taxonomy" id="71465"/>
    <lineage>
        <taxon>Eukaryota</taxon>
        <taxon>Metazoa</taxon>
        <taxon>Ecdysozoa</taxon>
        <taxon>Nematoda</taxon>
        <taxon>Chromadorea</taxon>
        <taxon>Rhabditida</taxon>
        <taxon>Rhabditina</taxon>
        <taxon>Rhabditomorpha</taxon>
        <taxon>Strongyloidea</taxon>
        <taxon>Strongylidae</taxon>
        <taxon>Cylicostephanus</taxon>
    </lineage>
</organism>
<sequence>MFTDECVKATWNTSTSEEILVTKNYLKPRGIDTLVTPMVDTNWPEPNKGYYMFLDQNTAYMGKTYYDEDAFKTIKENYVNTATAVVSRFAKAQGISKDPSELKEGIRSLIEFEQRLVLAYSTSDEIRREYKRSWNPKSIAELADYKFVDWKDTYFQQVAHL</sequence>
<evidence type="ECO:0000313" key="2">
    <source>
        <dbReference type="EMBL" id="VDK60040.1"/>
    </source>
</evidence>
<protein>
    <recommendedName>
        <fullName evidence="1">Peptidase M13 N-terminal domain-containing protein</fullName>
    </recommendedName>
</protein>
<dbReference type="Gene3D" id="1.10.1380.10">
    <property type="entry name" value="Neutral endopeptidase , domain2"/>
    <property type="match status" value="1"/>
</dbReference>
<dbReference type="Proteomes" id="UP000271889">
    <property type="component" value="Unassembled WGS sequence"/>
</dbReference>
<proteinExistence type="predicted"/>
<name>A0A3P6RYA6_CYLGO</name>
<feature type="domain" description="Peptidase M13 N-terminal" evidence="1">
    <location>
        <begin position="14"/>
        <end position="157"/>
    </location>
</feature>
<accession>A0A3P6RYA6</accession>
<dbReference type="OrthoDB" id="5865441at2759"/>
<reference evidence="2 3" key="1">
    <citation type="submission" date="2018-11" db="EMBL/GenBank/DDBJ databases">
        <authorList>
            <consortium name="Pathogen Informatics"/>
        </authorList>
    </citation>
    <scope>NUCLEOTIDE SEQUENCE [LARGE SCALE GENOMIC DNA]</scope>
</reference>
<dbReference type="EMBL" id="UYRV01014042">
    <property type="protein sequence ID" value="VDK60040.1"/>
    <property type="molecule type" value="Genomic_DNA"/>
</dbReference>
<dbReference type="Pfam" id="PF05649">
    <property type="entry name" value="Peptidase_M13_N"/>
    <property type="match status" value="1"/>
</dbReference>
<evidence type="ECO:0000259" key="1">
    <source>
        <dbReference type="Pfam" id="PF05649"/>
    </source>
</evidence>
<evidence type="ECO:0000313" key="3">
    <source>
        <dbReference type="Proteomes" id="UP000271889"/>
    </source>
</evidence>
<dbReference type="InterPro" id="IPR042089">
    <property type="entry name" value="Peptidase_M13_dom_2"/>
</dbReference>
<gene>
    <name evidence="2" type="ORF">CGOC_LOCUS4876</name>
</gene>
<dbReference type="AlphaFoldDB" id="A0A3P6RYA6"/>
<keyword evidence="3" id="KW-1185">Reference proteome</keyword>
<dbReference type="GO" id="GO:0006508">
    <property type="term" value="P:proteolysis"/>
    <property type="evidence" value="ECO:0007669"/>
    <property type="project" value="InterPro"/>
</dbReference>
<dbReference type="SUPFAM" id="SSF55486">
    <property type="entry name" value="Metalloproteases ('zincins'), catalytic domain"/>
    <property type="match status" value="1"/>
</dbReference>